<evidence type="ECO:0000256" key="3">
    <source>
        <dbReference type="ARBA" id="ARBA00006100"/>
    </source>
</evidence>
<dbReference type="AlphaFoldDB" id="A0A098B2Y7"/>
<feature type="binding site" evidence="15">
    <location>
        <position position="86"/>
    </location>
    <ligand>
        <name>[4Fe-4S] cluster</name>
        <dbReference type="ChEBI" id="CHEBI:49883"/>
        <note>4Fe-4S-S-AdoMet</note>
    </ligand>
</feature>
<dbReference type="GO" id="GO:0046872">
    <property type="term" value="F:metal ion binding"/>
    <property type="evidence" value="ECO:0007669"/>
    <property type="project" value="UniProtKB-KW"/>
</dbReference>
<dbReference type="InterPro" id="IPR004558">
    <property type="entry name" value="Coprogen_oxidase_HemN"/>
</dbReference>
<dbReference type="PROSITE" id="PS51918">
    <property type="entry name" value="RADICAL_SAM"/>
    <property type="match status" value="1"/>
</dbReference>
<evidence type="ECO:0000259" key="16">
    <source>
        <dbReference type="PROSITE" id="PS51918"/>
    </source>
</evidence>
<evidence type="ECO:0000256" key="7">
    <source>
        <dbReference type="ARBA" id="ARBA00022723"/>
    </source>
</evidence>
<keyword evidence="11 13" id="KW-0627">Porphyrin biosynthesis</keyword>
<comment type="similarity">
    <text evidence="3">Belongs to the anaerobic coproporphyrinogen-III oxidase family. HemW subfamily.</text>
</comment>
<organism evidence="17">
    <name type="scientific">Desulfitobacterium hafniense</name>
    <name type="common">Desulfitobacterium frappieri</name>
    <dbReference type="NCBI Taxonomy" id="49338"/>
    <lineage>
        <taxon>Bacteria</taxon>
        <taxon>Bacillati</taxon>
        <taxon>Bacillota</taxon>
        <taxon>Clostridia</taxon>
        <taxon>Eubacteriales</taxon>
        <taxon>Desulfitobacteriaceae</taxon>
        <taxon>Desulfitobacterium</taxon>
    </lineage>
</organism>
<feature type="binding site" evidence="15">
    <location>
        <position position="79"/>
    </location>
    <ligand>
        <name>[4Fe-4S] cluster</name>
        <dbReference type="ChEBI" id="CHEBI:49883"/>
        <note>4Fe-4S-S-AdoMet</note>
    </ligand>
</feature>
<dbReference type="InterPro" id="IPR010723">
    <property type="entry name" value="HemN_C"/>
</dbReference>
<dbReference type="SMART" id="SM00729">
    <property type="entry name" value="Elp3"/>
    <property type="match status" value="1"/>
</dbReference>
<dbReference type="GO" id="GO:0005737">
    <property type="term" value="C:cytoplasm"/>
    <property type="evidence" value="ECO:0007669"/>
    <property type="project" value="UniProtKB-SubCell"/>
</dbReference>
<feature type="binding site" evidence="14">
    <location>
        <position position="205"/>
    </location>
    <ligand>
        <name>S-adenosyl-L-methionine</name>
        <dbReference type="ChEBI" id="CHEBI:59789"/>
        <label>2</label>
    </ligand>
</feature>
<feature type="domain" description="Radical SAM core" evidence="16">
    <location>
        <begin position="64"/>
        <end position="304"/>
    </location>
</feature>
<dbReference type="GO" id="GO:0051989">
    <property type="term" value="F:coproporphyrinogen dehydrogenase activity"/>
    <property type="evidence" value="ECO:0007669"/>
    <property type="project" value="UniProtKB-EC"/>
</dbReference>
<dbReference type="InterPro" id="IPR013785">
    <property type="entry name" value="Aldolase_TIM"/>
</dbReference>
<dbReference type="Pfam" id="PF04055">
    <property type="entry name" value="Radical_SAM"/>
    <property type="match status" value="1"/>
</dbReference>
<dbReference type="SUPFAM" id="SSF102114">
    <property type="entry name" value="Radical SAM enzymes"/>
    <property type="match status" value="1"/>
</dbReference>
<dbReference type="EC" id="1.3.98.3" evidence="13"/>
<evidence type="ECO:0000256" key="6">
    <source>
        <dbReference type="ARBA" id="ARBA00022691"/>
    </source>
</evidence>
<evidence type="ECO:0000256" key="11">
    <source>
        <dbReference type="ARBA" id="ARBA00023244"/>
    </source>
</evidence>
<keyword evidence="13 17" id="KW-0560">Oxidoreductase</keyword>
<dbReference type="SFLD" id="SFLDF00288">
    <property type="entry name" value="HemN-like__clustered_with_nucl"/>
    <property type="match status" value="1"/>
</dbReference>
<dbReference type="SFLD" id="SFLDG01065">
    <property type="entry name" value="anaerobic_coproporphyrinogen-I"/>
    <property type="match status" value="1"/>
</dbReference>
<dbReference type="CDD" id="cd01335">
    <property type="entry name" value="Radical_SAM"/>
    <property type="match status" value="1"/>
</dbReference>
<dbReference type="PATRIC" id="fig|49338.4.peg.3611"/>
<comment type="cofactor">
    <cofactor evidence="13 15">
        <name>[4Fe-4S] cluster</name>
        <dbReference type="ChEBI" id="CHEBI:49883"/>
    </cofactor>
    <text evidence="13 15">Binds 1 [4Fe-4S] cluster. The cluster is coordinated with 3 cysteines and an exchangeable S-adenosyl-L-methionine.</text>
</comment>
<gene>
    <name evidence="17" type="ORF">DPCES_3358</name>
</gene>
<keyword evidence="13 15" id="KW-0004">4Fe-4S</keyword>
<evidence type="ECO:0000256" key="15">
    <source>
        <dbReference type="PIRSR" id="PIRSR000167-2"/>
    </source>
</evidence>
<sequence>MGMNHGDRSRFTQFQFVQFAYHTSHAVYMLKFKYLKKWRAVCSLEGMEFAVFLSKRIWGVLFPERGEAMPSLYIHVPFCVQKCNYCAFYSEPWQEVKAEAYLAGLNREVELRQEIVLRQQEVQEEIETLFIGGGTPTALPEAELGALLSIIHGQLRFKDGGEKTIEANPGTLTAEKLRILSRQGINRISLGVQSFNDDLLRQIGRIHRTEEVREGVQLIREAGFKNLNLDLMFGLPGQTQADWRDTMEEALRLRPEHLSVYGLMVEEGTPLALNSESLTNLPDDDSQAEMYHLAREILGKAGYRHYEVSNYALPGYECQHNLGYWHRKDYLGIGPSAVSCLNNRRYQNVEDILLYAKMLSQGELPVDSQKNEFLSQHEQMAELLILGLRLKDGVNLSQFQKEVGAELFELYPAVLERYLKAGVLKIEEGSLLLQPEYWFVANGVLQEFV</sequence>
<dbReference type="UniPathway" id="UPA00251">
    <property type="reaction ID" value="UER00323"/>
</dbReference>
<proteinExistence type="inferred from homology"/>
<dbReference type="GO" id="GO:0006782">
    <property type="term" value="P:protoporphyrinogen IX biosynthetic process"/>
    <property type="evidence" value="ECO:0007669"/>
    <property type="project" value="UniProtKB-UniPathway"/>
</dbReference>
<feature type="binding site" evidence="15">
    <location>
        <position position="83"/>
    </location>
    <ligand>
        <name>[4Fe-4S] cluster</name>
        <dbReference type="ChEBI" id="CHEBI:49883"/>
        <note>4Fe-4S-S-AdoMet</note>
    </ligand>
</feature>
<dbReference type="InterPro" id="IPR058240">
    <property type="entry name" value="rSAM_sf"/>
</dbReference>
<dbReference type="GO" id="GO:0016740">
    <property type="term" value="F:transferase activity"/>
    <property type="evidence" value="ECO:0007669"/>
    <property type="project" value="UniProtKB-KW"/>
</dbReference>
<reference evidence="17" key="1">
    <citation type="submission" date="2014-07" db="EMBL/GenBank/DDBJ databases">
        <authorList>
            <person name="Hornung V.Bastian."/>
        </authorList>
    </citation>
    <scope>NUCLEOTIDE SEQUENCE</scope>
    <source>
        <strain evidence="17">PCE-S</strain>
    </source>
</reference>
<accession>A0A098B2Y7</accession>
<feature type="binding site" evidence="14">
    <location>
        <position position="193"/>
    </location>
    <ligand>
        <name>S-adenosyl-L-methionine</name>
        <dbReference type="ChEBI" id="CHEBI:59789"/>
        <label>2</label>
    </ligand>
</feature>
<feature type="binding site" evidence="14">
    <location>
        <position position="230"/>
    </location>
    <ligand>
        <name>S-adenosyl-L-methionine</name>
        <dbReference type="ChEBI" id="CHEBI:59789"/>
        <label>2</label>
    </ligand>
</feature>
<comment type="subunit">
    <text evidence="4">Monomer.</text>
</comment>
<dbReference type="Pfam" id="PF06969">
    <property type="entry name" value="HemN_C"/>
    <property type="match status" value="1"/>
</dbReference>
<comment type="pathway">
    <text evidence="2 13">Porphyrin-containing compound metabolism; protoporphyrin-IX biosynthesis; protoporphyrinogen-IX from coproporphyrinogen-III (AdoMet route): step 1/1.</text>
</comment>
<keyword evidence="13" id="KW-0963">Cytoplasm</keyword>
<evidence type="ECO:0000256" key="9">
    <source>
        <dbReference type="ARBA" id="ARBA00023014"/>
    </source>
</evidence>
<keyword evidence="9 13" id="KW-0411">Iron-sulfur</keyword>
<feature type="binding site" evidence="14">
    <location>
        <position position="73"/>
    </location>
    <ligand>
        <name>S-adenosyl-L-methionine</name>
        <dbReference type="ChEBI" id="CHEBI:59789"/>
        <label>1</label>
    </ligand>
</feature>
<dbReference type="InterPro" id="IPR034505">
    <property type="entry name" value="Coproporphyrinogen-III_oxidase"/>
</dbReference>
<dbReference type="SFLD" id="SFLDS00029">
    <property type="entry name" value="Radical_SAM"/>
    <property type="match status" value="1"/>
</dbReference>
<name>A0A098B2Y7_DESHA</name>
<evidence type="ECO:0000256" key="12">
    <source>
        <dbReference type="ARBA" id="ARBA00048321"/>
    </source>
</evidence>
<keyword evidence="6 13" id="KW-0949">S-adenosyl-L-methionine</keyword>
<evidence type="ECO:0000256" key="14">
    <source>
        <dbReference type="PIRSR" id="PIRSR000167-1"/>
    </source>
</evidence>
<dbReference type="PANTHER" id="PTHR13932">
    <property type="entry name" value="COPROPORPHYRINIGEN III OXIDASE"/>
    <property type="match status" value="1"/>
</dbReference>
<evidence type="ECO:0000256" key="13">
    <source>
        <dbReference type="PIRNR" id="PIRNR000167"/>
    </source>
</evidence>
<dbReference type="InterPro" id="IPR004559">
    <property type="entry name" value="HemW-like"/>
</dbReference>
<keyword evidence="5" id="KW-0349">Heme</keyword>
<dbReference type="GO" id="GO:0051539">
    <property type="term" value="F:4 iron, 4 sulfur cluster binding"/>
    <property type="evidence" value="ECO:0007669"/>
    <property type="project" value="UniProtKB-KW"/>
</dbReference>
<evidence type="ECO:0000256" key="2">
    <source>
        <dbReference type="ARBA" id="ARBA00004785"/>
    </source>
</evidence>
<evidence type="ECO:0000313" key="17">
    <source>
        <dbReference type="EMBL" id="CDX03244.1"/>
    </source>
</evidence>
<comment type="subcellular location">
    <subcellularLocation>
        <location evidence="1 13">Cytoplasm</location>
    </subcellularLocation>
</comment>
<keyword evidence="17" id="KW-0808">Transferase</keyword>
<feature type="binding site" evidence="14">
    <location>
        <position position="166"/>
    </location>
    <ligand>
        <name>S-adenosyl-L-methionine</name>
        <dbReference type="ChEBI" id="CHEBI:59789"/>
        <label>1</label>
    </ligand>
</feature>
<dbReference type="GO" id="GO:0004109">
    <property type="term" value="F:coproporphyrinogen oxidase activity"/>
    <property type="evidence" value="ECO:0007669"/>
    <property type="project" value="InterPro"/>
</dbReference>
<dbReference type="Gene3D" id="3.20.20.70">
    <property type="entry name" value="Aldolase class I"/>
    <property type="match status" value="1"/>
</dbReference>
<dbReference type="InterPro" id="IPR006638">
    <property type="entry name" value="Elp3/MiaA/NifB-like_rSAM"/>
</dbReference>
<keyword evidence="10" id="KW-0143">Chaperone</keyword>
<dbReference type="EMBL" id="LK996017">
    <property type="protein sequence ID" value="CDX03244.1"/>
    <property type="molecule type" value="Genomic_DNA"/>
</dbReference>
<keyword evidence="7 13" id="KW-0479">Metal-binding</keyword>
<dbReference type="NCBIfam" id="TIGR00539">
    <property type="entry name" value="hemN_rel"/>
    <property type="match status" value="1"/>
</dbReference>
<evidence type="ECO:0000256" key="4">
    <source>
        <dbReference type="ARBA" id="ARBA00011245"/>
    </source>
</evidence>
<comment type="catalytic activity">
    <reaction evidence="12 13">
        <text>coproporphyrinogen III + 2 S-adenosyl-L-methionine = protoporphyrinogen IX + 2 5'-deoxyadenosine + 2 L-methionine + 2 CO2</text>
        <dbReference type="Rhea" id="RHEA:15425"/>
        <dbReference type="ChEBI" id="CHEBI:16526"/>
        <dbReference type="ChEBI" id="CHEBI:17319"/>
        <dbReference type="ChEBI" id="CHEBI:57307"/>
        <dbReference type="ChEBI" id="CHEBI:57309"/>
        <dbReference type="ChEBI" id="CHEBI:57844"/>
        <dbReference type="ChEBI" id="CHEBI:59789"/>
        <dbReference type="EC" id="1.3.98.3"/>
    </reaction>
</comment>
<protein>
    <recommendedName>
        <fullName evidence="13">Coproporphyrinogen-III oxidase</fullName>
        <ecNumber evidence="13">1.3.98.3</ecNumber>
    </recommendedName>
</protein>
<evidence type="ECO:0000256" key="8">
    <source>
        <dbReference type="ARBA" id="ARBA00023004"/>
    </source>
</evidence>
<dbReference type="InterPro" id="IPR007197">
    <property type="entry name" value="rSAM"/>
</dbReference>
<feature type="binding site" evidence="14">
    <location>
        <position position="133"/>
    </location>
    <ligand>
        <name>S-adenosyl-L-methionine</name>
        <dbReference type="ChEBI" id="CHEBI:59789"/>
        <label>1</label>
    </ligand>
</feature>
<keyword evidence="8 13" id="KW-0408">Iron</keyword>
<evidence type="ECO:0000256" key="10">
    <source>
        <dbReference type="ARBA" id="ARBA00023186"/>
    </source>
</evidence>
<feature type="binding site" evidence="14">
    <location>
        <begin position="134"/>
        <end position="135"/>
    </location>
    <ligand>
        <name>S-adenosyl-L-methionine</name>
        <dbReference type="ChEBI" id="CHEBI:59789"/>
        <label>2</label>
    </ligand>
</feature>
<feature type="binding site" evidence="14">
    <location>
        <begin position="85"/>
        <end position="87"/>
    </location>
    <ligand>
        <name>S-adenosyl-L-methionine</name>
        <dbReference type="ChEBI" id="CHEBI:59789"/>
        <label>2</label>
    </ligand>
</feature>
<dbReference type="PANTHER" id="PTHR13932:SF5">
    <property type="entry name" value="RADICAL S-ADENOSYL METHIONINE DOMAIN-CONTAINING PROTEIN 1, MITOCHONDRIAL"/>
    <property type="match status" value="1"/>
</dbReference>
<dbReference type="PIRSF" id="PIRSF000167">
    <property type="entry name" value="HemN"/>
    <property type="match status" value="1"/>
</dbReference>
<dbReference type="SFLD" id="SFLDF00562">
    <property type="entry name" value="HemN-like__clustered_with_heat"/>
    <property type="match status" value="1"/>
</dbReference>
<evidence type="ECO:0000256" key="5">
    <source>
        <dbReference type="ARBA" id="ARBA00022617"/>
    </source>
</evidence>
<evidence type="ECO:0000256" key="1">
    <source>
        <dbReference type="ARBA" id="ARBA00004496"/>
    </source>
</evidence>